<keyword evidence="3" id="KW-0997">Cell inner membrane</keyword>
<dbReference type="EMBL" id="JASCTH010000030">
    <property type="protein sequence ID" value="MDI6104106.1"/>
    <property type="molecule type" value="Genomic_DNA"/>
</dbReference>
<keyword evidence="4" id="KW-0808">Transferase</keyword>
<gene>
    <name evidence="8" type="ORF">QLQ12_36495</name>
</gene>
<comment type="caution">
    <text evidence="8">The sequence shown here is derived from an EMBL/GenBank/DDBJ whole genome shotgun (WGS) entry which is preliminary data.</text>
</comment>
<reference evidence="8 9" key="1">
    <citation type="submission" date="2023-05" db="EMBL/GenBank/DDBJ databases">
        <title>Actinoplanes sp. NEAU-A12 genome sequencing.</title>
        <authorList>
            <person name="Wang Z.-S."/>
        </authorList>
    </citation>
    <scope>NUCLEOTIDE SEQUENCE [LARGE SCALE GENOMIC DNA]</scope>
    <source>
        <strain evidence="8 9">NEAU-A12</strain>
    </source>
</reference>
<evidence type="ECO:0000256" key="7">
    <source>
        <dbReference type="SAM" id="MobiDB-lite"/>
    </source>
</evidence>
<accession>A0ABT6WWW7</accession>
<dbReference type="Proteomes" id="UP001241758">
    <property type="component" value="Unassembled WGS sequence"/>
</dbReference>
<evidence type="ECO:0000256" key="2">
    <source>
        <dbReference type="ARBA" id="ARBA00022475"/>
    </source>
</evidence>
<evidence type="ECO:0000256" key="4">
    <source>
        <dbReference type="ARBA" id="ARBA00022679"/>
    </source>
</evidence>
<dbReference type="RefSeq" id="WP_282765381.1">
    <property type="nucleotide sequence ID" value="NZ_JASCTH010000030.1"/>
</dbReference>
<protein>
    <submittedName>
        <fullName evidence="8">Phosphatidylinositol mannoside acyltransferase</fullName>
    </submittedName>
</protein>
<keyword evidence="6 8" id="KW-0012">Acyltransferase</keyword>
<organism evidence="8 9">
    <name type="scientific">Actinoplanes sandaracinus</name>
    <dbReference type="NCBI Taxonomy" id="3045177"/>
    <lineage>
        <taxon>Bacteria</taxon>
        <taxon>Bacillati</taxon>
        <taxon>Actinomycetota</taxon>
        <taxon>Actinomycetes</taxon>
        <taxon>Micromonosporales</taxon>
        <taxon>Micromonosporaceae</taxon>
        <taxon>Actinoplanes</taxon>
    </lineage>
</organism>
<dbReference type="PANTHER" id="PTHR30606:SF10">
    <property type="entry name" value="PHOSPHATIDYLINOSITOL MANNOSIDE ACYLTRANSFERASE"/>
    <property type="match status" value="1"/>
</dbReference>
<name>A0ABT6WWW7_9ACTN</name>
<evidence type="ECO:0000256" key="6">
    <source>
        <dbReference type="ARBA" id="ARBA00023315"/>
    </source>
</evidence>
<evidence type="ECO:0000256" key="3">
    <source>
        <dbReference type="ARBA" id="ARBA00022519"/>
    </source>
</evidence>
<dbReference type="PANTHER" id="PTHR30606">
    <property type="entry name" value="LIPID A BIOSYNTHESIS LAUROYL ACYLTRANSFERASE"/>
    <property type="match status" value="1"/>
</dbReference>
<evidence type="ECO:0000313" key="8">
    <source>
        <dbReference type="EMBL" id="MDI6104106.1"/>
    </source>
</evidence>
<dbReference type="CDD" id="cd07984">
    <property type="entry name" value="LPLAT_LABLAT-like"/>
    <property type="match status" value="1"/>
</dbReference>
<proteinExistence type="predicted"/>
<evidence type="ECO:0000256" key="5">
    <source>
        <dbReference type="ARBA" id="ARBA00023136"/>
    </source>
</evidence>
<dbReference type="InterPro" id="IPR004960">
    <property type="entry name" value="LipA_acyltrans"/>
</dbReference>
<feature type="region of interest" description="Disordered" evidence="7">
    <location>
        <begin position="289"/>
        <end position="328"/>
    </location>
</feature>
<evidence type="ECO:0000313" key="9">
    <source>
        <dbReference type="Proteomes" id="UP001241758"/>
    </source>
</evidence>
<evidence type="ECO:0000256" key="1">
    <source>
        <dbReference type="ARBA" id="ARBA00004533"/>
    </source>
</evidence>
<dbReference type="Pfam" id="PF03279">
    <property type="entry name" value="Lip_A_acyltrans"/>
    <property type="match status" value="1"/>
</dbReference>
<dbReference type="GO" id="GO:0016746">
    <property type="term" value="F:acyltransferase activity"/>
    <property type="evidence" value="ECO:0007669"/>
    <property type="project" value="UniProtKB-KW"/>
</dbReference>
<keyword evidence="2" id="KW-1003">Cell membrane</keyword>
<comment type="subcellular location">
    <subcellularLocation>
        <location evidence="1">Cell inner membrane</location>
    </subcellularLocation>
</comment>
<keyword evidence="9" id="KW-1185">Reference proteome</keyword>
<keyword evidence="5" id="KW-0472">Membrane</keyword>
<sequence>MIGDGTGPYRIGWAAVGRLPAWPARALFFLIAEVVWRRQTSGVRQLRANLAQVTGAAPDSAEVRRLARLGVHSYLRYWREFFQLSGARPPVTFEGLDRLPLAGSGRGAILALPHSGNWDLAGAALAELGHPITTVGQRLRPEALYQRFVVARAAVGIEVLPVDEPRRTVPALGRRLAEGGVVCLLADRDVTGAGLPVRLHGRATTMPAGPARLALSTGAALIPVSLWYSGRGLRVHLHEEIVASPAAGRRAQATAMTQALADVFTETIRRHPQDWHVLQPVWPPAAHLDRPAAPAVGPSTADLGLPATAEPAALHPGGDQPEQPVRGP</sequence>
<dbReference type="NCBIfam" id="NF005919">
    <property type="entry name" value="PRK07920.1"/>
    <property type="match status" value="1"/>
</dbReference>